<reference evidence="2 3" key="1">
    <citation type="journal article" date="2017" name="Front. Microbiol.">
        <title>Labilibaculum manganireducens gen. nov., sp. nov. and Labilibaculum filiforme sp. nov., Novel Bacteroidetes Isolated from Subsurface Sediments of the Baltic Sea.</title>
        <authorList>
            <person name="Vandieken V."/>
            <person name="Marshall I.P."/>
            <person name="Niemann H."/>
            <person name="Engelen B."/>
            <person name="Cypionka H."/>
        </authorList>
    </citation>
    <scope>NUCLEOTIDE SEQUENCE [LARGE SCALE GENOMIC DNA]</scope>
    <source>
        <strain evidence="2 3">59.16B</strain>
    </source>
</reference>
<name>A0A2N3I0Q2_9BACT</name>
<keyword evidence="3" id="KW-1185">Reference proteome</keyword>
<gene>
    <name evidence="2" type="ORF">BZG02_07800</name>
</gene>
<dbReference type="EMBL" id="MVDD01000004">
    <property type="protein sequence ID" value="PKQ63905.1"/>
    <property type="molecule type" value="Genomic_DNA"/>
</dbReference>
<sequence>MKNLVIVKLLVCVLFCSVIGVANAQESNKDIKVLYVGYNPEKPKPENYGRVFGGAPERLEKDYQTRWPAFKAYLEEHFTSVTCVDPRDYKQEMSSKVDVTIFDELTTPIKEEVKEYDTNGKLVKYAKSEYLTSDYKNATIFIGKCAPDLGRSLGSKLDWHCYCLEGDAQSLQTQHPIFNTPNKVTPTMVMNPTPKNWLHYDSSLPKQMKMWKVQKLSAKNSDYVLGMVSRGAGFLDSPDTEYICGAECKSIESVALGRHGNLFLWGFSGSPDIMTEEAKDVFFNTIVYMKQFNGAGLIAKKMDETIIIRDPYLDYRKSKITLENFETYKVDWLKYNEKSIARADELKKQKAEGKKLSRIQEMFLSKQKSVPTIEIWMEENVGEEAFNAVGSDIKAYYTWIEENREFFYCIHTKDFRHVLSVDKDLKQLAVSNRKIEVLEKCIGLISKGEQTDIANRVLRKYTMEDFKTAKEWKKWLKKNRSKLFFTEAGGYKWLINTLN</sequence>
<evidence type="ECO:0000313" key="3">
    <source>
        <dbReference type="Proteomes" id="UP000233535"/>
    </source>
</evidence>
<feature type="signal peptide" evidence="1">
    <location>
        <begin position="1"/>
        <end position="24"/>
    </location>
</feature>
<organism evidence="2 3">
    <name type="scientific">Labilibaculum filiforme</name>
    <dbReference type="NCBI Taxonomy" id="1940526"/>
    <lineage>
        <taxon>Bacteria</taxon>
        <taxon>Pseudomonadati</taxon>
        <taxon>Bacteroidota</taxon>
        <taxon>Bacteroidia</taxon>
        <taxon>Marinilabiliales</taxon>
        <taxon>Marinifilaceae</taxon>
        <taxon>Labilibaculum</taxon>
    </lineage>
</organism>
<dbReference type="RefSeq" id="WP_101260853.1">
    <property type="nucleotide sequence ID" value="NZ_MVDD01000004.1"/>
</dbReference>
<accession>A0A2N3I0Q2</accession>
<dbReference type="AlphaFoldDB" id="A0A2N3I0Q2"/>
<evidence type="ECO:0000313" key="2">
    <source>
        <dbReference type="EMBL" id="PKQ63905.1"/>
    </source>
</evidence>
<dbReference type="Proteomes" id="UP000233535">
    <property type="component" value="Unassembled WGS sequence"/>
</dbReference>
<proteinExistence type="predicted"/>
<comment type="caution">
    <text evidence="2">The sequence shown here is derived from an EMBL/GenBank/DDBJ whole genome shotgun (WGS) entry which is preliminary data.</text>
</comment>
<dbReference type="OrthoDB" id="243450at2"/>
<keyword evidence="1" id="KW-0732">Signal</keyword>
<evidence type="ECO:0000256" key="1">
    <source>
        <dbReference type="SAM" id="SignalP"/>
    </source>
</evidence>
<protein>
    <submittedName>
        <fullName evidence="2">Uncharacterized protein</fullName>
    </submittedName>
</protein>
<feature type="chain" id="PRO_5014684659" evidence="1">
    <location>
        <begin position="25"/>
        <end position="499"/>
    </location>
</feature>